<keyword evidence="2 4" id="KW-0442">Lipid degradation</keyword>
<dbReference type="PANTHER" id="PTHR10272">
    <property type="entry name" value="PLATELET-ACTIVATING FACTOR ACETYLHYDROLASE"/>
    <property type="match status" value="1"/>
</dbReference>
<evidence type="ECO:0000313" key="6">
    <source>
        <dbReference type="EMBL" id="KAK5695966.1"/>
    </source>
</evidence>
<feature type="compositionally biased region" description="Polar residues" evidence="5">
    <location>
        <begin position="406"/>
        <end position="435"/>
    </location>
</feature>
<evidence type="ECO:0000313" key="7">
    <source>
        <dbReference type="Proteomes" id="UP001310594"/>
    </source>
</evidence>
<dbReference type="PIRSF" id="PIRSF018169">
    <property type="entry name" value="PAF_acetylhydrolase"/>
    <property type="match status" value="1"/>
</dbReference>
<sequence length="598" mass="65477">MASFFSGWNPIKYFPEYCGPYSVGTVDVEIPVSDLPSPADAPVDAQPTVAFRIFYPCDKPSKNEADRPVRWIPQPQRATIAAFAKFLGAKEKVASAVSYLPQQLYWIKLPAHRNAKLRDPPTSSGRWPVTVFSHGLAGSRNAYSQICGDLASNGMVVIALDHRDGSSPIQYVRATSKTEAHIVDPVRISHSPVTKEVYDARDKQLRIRLWEMALAYEALVKIDKGYNVENLDDNTSRLRKERSEVLLQFSDMLDINRPGKVTWAGHSFGAATSVQLVKSIFYYKDRAETNGRPLIAPHADAAIIQQIAPESPTLLLDMWGLPLKSPDQSYLWERPLPSYAVGGPNGSNVIAILSEAFQNWKDNLNLNKAAIAKPSLSRRPSIAPRLTRDKGQLLPQWARLRAPSPASDSGYASSLARSSPQLTRQASMSTGLTTPSIGSSGKSSEHSSSNRTPGPHMFFVETSQHFNQSDFGILFPWIAYKVSKAQDPATILELNTRAMMQVLREAGIEVAGENDAEILGKDAGISRWISIPVDDDEQEATKPGALNAINRKLSVTSTRSSGAPRAARESMTMGQKMEAEQGTAPEAQLELPVGGIQG</sequence>
<dbReference type="GO" id="GO:0003847">
    <property type="term" value="F:1-alkyl-2-acetylglycerophosphocholine esterase activity"/>
    <property type="evidence" value="ECO:0007669"/>
    <property type="project" value="UniProtKB-UniRule"/>
</dbReference>
<keyword evidence="1 4" id="KW-0378">Hydrolase</keyword>
<accession>A0AAN7VYK0</accession>
<dbReference type="SUPFAM" id="SSF53474">
    <property type="entry name" value="alpha/beta-Hydrolases"/>
    <property type="match status" value="1"/>
</dbReference>
<dbReference type="GO" id="GO:0016042">
    <property type="term" value="P:lipid catabolic process"/>
    <property type="evidence" value="ECO:0007669"/>
    <property type="project" value="UniProtKB-KW"/>
</dbReference>
<comment type="catalytic activity">
    <reaction evidence="4">
        <text>a 1-O-alkyl-2-acetyl-sn-glycero-3-phosphocholine + H2O = a 1-O-alkyl-sn-glycero-3-phosphocholine + acetate + H(+)</text>
        <dbReference type="Rhea" id="RHEA:17777"/>
        <dbReference type="ChEBI" id="CHEBI:15377"/>
        <dbReference type="ChEBI" id="CHEBI:15378"/>
        <dbReference type="ChEBI" id="CHEBI:30089"/>
        <dbReference type="ChEBI" id="CHEBI:30909"/>
        <dbReference type="ChEBI" id="CHEBI:36707"/>
        <dbReference type="EC" id="3.1.1.47"/>
    </reaction>
</comment>
<organism evidence="6 7">
    <name type="scientific">Elasticomyces elasticus</name>
    <dbReference type="NCBI Taxonomy" id="574655"/>
    <lineage>
        <taxon>Eukaryota</taxon>
        <taxon>Fungi</taxon>
        <taxon>Dikarya</taxon>
        <taxon>Ascomycota</taxon>
        <taxon>Pezizomycotina</taxon>
        <taxon>Dothideomycetes</taxon>
        <taxon>Dothideomycetidae</taxon>
        <taxon>Mycosphaerellales</taxon>
        <taxon>Teratosphaeriaceae</taxon>
        <taxon>Elasticomyces</taxon>
    </lineage>
</organism>
<dbReference type="InterPro" id="IPR029058">
    <property type="entry name" value="AB_hydrolase_fold"/>
</dbReference>
<comment type="caution">
    <text evidence="6">The sequence shown here is derived from an EMBL/GenBank/DDBJ whole genome shotgun (WGS) entry which is preliminary data.</text>
</comment>
<dbReference type="InterPro" id="IPR016715">
    <property type="entry name" value="PAF_acetylhydro_eukaryote"/>
</dbReference>
<name>A0AAN7VYK0_9PEZI</name>
<evidence type="ECO:0000256" key="5">
    <source>
        <dbReference type="SAM" id="MobiDB-lite"/>
    </source>
</evidence>
<feature type="region of interest" description="Disordered" evidence="5">
    <location>
        <begin position="557"/>
        <end position="598"/>
    </location>
</feature>
<evidence type="ECO:0000256" key="2">
    <source>
        <dbReference type="ARBA" id="ARBA00022963"/>
    </source>
</evidence>
<dbReference type="EMBL" id="JAVRQU010000013">
    <property type="protein sequence ID" value="KAK5695966.1"/>
    <property type="molecule type" value="Genomic_DNA"/>
</dbReference>
<evidence type="ECO:0000256" key="3">
    <source>
        <dbReference type="ARBA" id="ARBA00023098"/>
    </source>
</evidence>
<evidence type="ECO:0000256" key="4">
    <source>
        <dbReference type="PIRNR" id="PIRNR018169"/>
    </source>
</evidence>
<dbReference type="PANTHER" id="PTHR10272:SF7">
    <property type="entry name" value="PHOSPHOLIPASE-RELATED"/>
    <property type="match status" value="1"/>
</dbReference>
<feature type="compositionally biased region" description="Low complexity" evidence="5">
    <location>
        <begin position="436"/>
        <end position="449"/>
    </location>
</feature>
<dbReference type="Pfam" id="PF03403">
    <property type="entry name" value="PAF-AH_p_II"/>
    <property type="match status" value="1"/>
</dbReference>
<dbReference type="AlphaFoldDB" id="A0AAN7VYK0"/>
<proteinExistence type="inferred from homology"/>
<dbReference type="Gene3D" id="3.40.50.1820">
    <property type="entry name" value="alpha/beta hydrolase"/>
    <property type="match status" value="1"/>
</dbReference>
<protein>
    <recommendedName>
        <fullName evidence="4">Putative phospholipase</fullName>
        <ecNumber evidence="4">3.1.1.47</ecNumber>
    </recommendedName>
</protein>
<feature type="region of interest" description="Disordered" evidence="5">
    <location>
        <begin position="402"/>
        <end position="456"/>
    </location>
</feature>
<evidence type="ECO:0000256" key="1">
    <source>
        <dbReference type="ARBA" id="ARBA00022801"/>
    </source>
</evidence>
<dbReference type="EC" id="3.1.1.47" evidence="4"/>
<gene>
    <name evidence="6" type="ORF">LTR97_008386</name>
</gene>
<dbReference type="Proteomes" id="UP001310594">
    <property type="component" value="Unassembled WGS sequence"/>
</dbReference>
<comment type="similarity">
    <text evidence="4">Belongs to the serine esterase family.</text>
</comment>
<reference evidence="6" key="1">
    <citation type="submission" date="2023-08" db="EMBL/GenBank/DDBJ databases">
        <title>Black Yeasts Isolated from many extreme environments.</title>
        <authorList>
            <person name="Coleine C."/>
            <person name="Stajich J.E."/>
            <person name="Selbmann L."/>
        </authorList>
    </citation>
    <scope>NUCLEOTIDE SEQUENCE</scope>
    <source>
        <strain evidence="6">CCFEE 5810</strain>
    </source>
</reference>
<keyword evidence="3 4" id="KW-0443">Lipid metabolism</keyword>